<dbReference type="CDD" id="cd00367">
    <property type="entry name" value="PTS-HPr_like"/>
    <property type="match status" value="1"/>
</dbReference>
<dbReference type="PROSITE" id="PS51350">
    <property type="entry name" value="PTS_HPR_DOM"/>
    <property type="match status" value="1"/>
</dbReference>
<evidence type="ECO:0000256" key="3">
    <source>
        <dbReference type="ARBA" id="ARBA00020422"/>
    </source>
</evidence>
<keyword evidence="8" id="KW-1185">Reference proteome</keyword>
<keyword evidence="4" id="KW-0963">Cytoplasm</keyword>
<reference evidence="7" key="1">
    <citation type="submission" date="2021-04" db="EMBL/GenBank/DDBJ databases">
        <title>Sinoanaerobacter chloroacetimidivorans sp. nov., an obligate anaerobic bacterium isolated from anaerobic sludge.</title>
        <authorList>
            <person name="Bao Y."/>
        </authorList>
    </citation>
    <scope>NUCLEOTIDE SEQUENCE</scope>
    <source>
        <strain evidence="7">BAD-6</strain>
    </source>
</reference>
<keyword evidence="5" id="KW-0598">Phosphotransferase system</keyword>
<name>A0A8J8B4C3_9FIRM</name>
<evidence type="ECO:0000313" key="8">
    <source>
        <dbReference type="Proteomes" id="UP000675664"/>
    </source>
</evidence>
<reference evidence="7" key="2">
    <citation type="submission" date="2021-04" db="EMBL/GenBank/DDBJ databases">
        <authorList>
            <person name="Liu J."/>
        </authorList>
    </citation>
    <scope>NUCLEOTIDE SEQUENCE</scope>
    <source>
        <strain evidence="7">BAD-6</strain>
    </source>
</reference>
<evidence type="ECO:0000259" key="6">
    <source>
        <dbReference type="PROSITE" id="PS51350"/>
    </source>
</evidence>
<evidence type="ECO:0000256" key="4">
    <source>
        <dbReference type="ARBA" id="ARBA00022490"/>
    </source>
</evidence>
<evidence type="ECO:0000256" key="1">
    <source>
        <dbReference type="ARBA" id="ARBA00003681"/>
    </source>
</evidence>
<organism evidence="7 8">
    <name type="scientific">Sinanaerobacter chloroacetimidivorans</name>
    <dbReference type="NCBI Taxonomy" id="2818044"/>
    <lineage>
        <taxon>Bacteria</taxon>
        <taxon>Bacillati</taxon>
        <taxon>Bacillota</taxon>
        <taxon>Clostridia</taxon>
        <taxon>Peptostreptococcales</taxon>
        <taxon>Anaerovoracaceae</taxon>
        <taxon>Sinanaerobacter</taxon>
    </lineage>
</organism>
<dbReference type="PANTHER" id="PTHR33705">
    <property type="entry name" value="PHOSPHOCARRIER PROTEIN HPR"/>
    <property type="match status" value="1"/>
</dbReference>
<dbReference type="PROSITE" id="PS00369">
    <property type="entry name" value="PTS_HPR_HIS"/>
    <property type="match status" value="1"/>
</dbReference>
<comment type="caution">
    <text evidence="7">The sequence shown here is derived from an EMBL/GenBank/DDBJ whole genome shotgun (WGS) entry which is preliminary data.</text>
</comment>
<dbReference type="EMBL" id="JAGSND010000039">
    <property type="protein sequence ID" value="MBR0600626.1"/>
    <property type="molecule type" value="Genomic_DNA"/>
</dbReference>
<evidence type="ECO:0000313" key="7">
    <source>
        <dbReference type="EMBL" id="MBR0600626.1"/>
    </source>
</evidence>
<dbReference type="Pfam" id="PF00381">
    <property type="entry name" value="PTS-HPr"/>
    <property type="match status" value="1"/>
</dbReference>
<evidence type="ECO:0000256" key="5">
    <source>
        <dbReference type="ARBA" id="ARBA00022683"/>
    </source>
</evidence>
<dbReference type="Gene3D" id="3.30.1340.10">
    <property type="entry name" value="HPr-like"/>
    <property type="match status" value="1"/>
</dbReference>
<dbReference type="PANTHER" id="PTHR33705:SF2">
    <property type="entry name" value="PHOSPHOCARRIER PROTEIN NPR"/>
    <property type="match status" value="1"/>
</dbReference>
<feature type="domain" description="HPr" evidence="6">
    <location>
        <begin position="1"/>
        <end position="86"/>
    </location>
</feature>
<dbReference type="SUPFAM" id="SSF55594">
    <property type="entry name" value="HPr-like"/>
    <property type="match status" value="1"/>
</dbReference>
<comment type="function">
    <text evidence="1">General (non sugar-specific) component of the phosphoenolpyruvate-dependent sugar phosphotransferase system (sugar PTS). This major carbohydrate active-transport system catalyzes the phosphorylation of incoming sugar substrates concomitantly with their translocation across the cell membrane. The phosphoryl group from phosphoenolpyruvate (PEP) is transferred to the phosphoryl carrier protein HPr by enzyme I. Phospho-HPr then transfers it to the PTS EIIA domain.</text>
</comment>
<gene>
    <name evidence="7" type="ORF">KCX82_22410</name>
</gene>
<dbReference type="GO" id="GO:0009401">
    <property type="term" value="P:phosphoenolpyruvate-dependent sugar phosphotransferase system"/>
    <property type="evidence" value="ECO:0007669"/>
    <property type="project" value="UniProtKB-KW"/>
</dbReference>
<dbReference type="NCBIfam" id="TIGR01003">
    <property type="entry name" value="PTS_HPr_family"/>
    <property type="match status" value="1"/>
</dbReference>
<comment type="subcellular location">
    <subcellularLocation>
        <location evidence="2">Cytoplasm</location>
    </subcellularLocation>
</comment>
<dbReference type="PRINTS" id="PR00107">
    <property type="entry name" value="PHOSPHOCPHPR"/>
</dbReference>
<dbReference type="AlphaFoldDB" id="A0A8J8B4C3"/>
<proteinExistence type="predicted"/>
<evidence type="ECO:0000256" key="2">
    <source>
        <dbReference type="ARBA" id="ARBA00004496"/>
    </source>
</evidence>
<sequence>MLSKEIMIKNKTGLHARPAAQFVKEAAKFKSAISIEFKEKKVNAKSIIHVLSAGIAAGSIIHLSAEGEDEQQAIERLSEVIEKFEE</sequence>
<accession>A0A8J8B4C3</accession>
<dbReference type="RefSeq" id="WP_227020710.1">
    <property type="nucleotide sequence ID" value="NZ_JAGSND010000039.1"/>
</dbReference>
<protein>
    <recommendedName>
        <fullName evidence="3">Phosphocarrier protein HPr</fullName>
    </recommendedName>
</protein>
<dbReference type="GO" id="GO:0005737">
    <property type="term" value="C:cytoplasm"/>
    <property type="evidence" value="ECO:0007669"/>
    <property type="project" value="UniProtKB-SubCell"/>
</dbReference>
<dbReference type="InterPro" id="IPR001020">
    <property type="entry name" value="PTS_HPr_His_P_site"/>
</dbReference>
<dbReference type="InterPro" id="IPR050399">
    <property type="entry name" value="HPr"/>
</dbReference>
<dbReference type="InterPro" id="IPR000032">
    <property type="entry name" value="HPr-like"/>
</dbReference>
<dbReference type="Proteomes" id="UP000675664">
    <property type="component" value="Unassembled WGS sequence"/>
</dbReference>
<dbReference type="InterPro" id="IPR035895">
    <property type="entry name" value="HPr-like_sf"/>
</dbReference>